<dbReference type="InterPro" id="IPR013783">
    <property type="entry name" value="Ig-like_fold"/>
</dbReference>
<organism evidence="3 4">
    <name type="scientific">Mucilaginibacter jinjuensis</name>
    <dbReference type="NCBI Taxonomy" id="1176721"/>
    <lineage>
        <taxon>Bacteria</taxon>
        <taxon>Pseudomonadati</taxon>
        <taxon>Bacteroidota</taxon>
        <taxon>Sphingobacteriia</taxon>
        <taxon>Sphingobacteriales</taxon>
        <taxon>Sphingobacteriaceae</taxon>
        <taxon>Mucilaginibacter</taxon>
    </lineage>
</organism>
<dbReference type="InterPro" id="IPR000601">
    <property type="entry name" value="PKD_dom"/>
</dbReference>
<evidence type="ECO:0000313" key="4">
    <source>
        <dbReference type="Proteomes" id="UP001216139"/>
    </source>
</evidence>
<feature type="signal peptide" evidence="1">
    <location>
        <begin position="1"/>
        <end position="24"/>
    </location>
</feature>
<evidence type="ECO:0000259" key="2">
    <source>
        <dbReference type="PROSITE" id="PS50093"/>
    </source>
</evidence>
<feature type="domain" description="PKD" evidence="2">
    <location>
        <begin position="3118"/>
        <end position="3162"/>
    </location>
</feature>
<reference evidence="3 4" key="1">
    <citation type="submission" date="2023-02" db="EMBL/GenBank/DDBJ databases">
        <title>Genome sequence of Mucilaginibacter jinjuensis strain KACC 16571.</title>
        <authorList>
            <person name="Kim S."/>
            <person name="Heo J."/>
            <person name="Kwon S.-W."/>
        </authorList>
    </citation>
    <scope>NUCLEOTIDE SEQUENCE [LARGE SCALE GENOMIC DNA]</scope>
    <source>
        <strain evidence="3 4">KACC 16571</strain>
    </source>
</reference>
<evidence type="ECO:0000313" key="3">
    <source>
        <dbReference type="EMBL" id="WCT13877.1"/>
    </source>
</evidence>
<dbReference type="Proteomes" id="UP001216139">
    <property type="component" value="Chromosome"/>
</dbReference>
<dbReference type="InterPro" id="IPR045828">
    <property type="entry name" value="PKD_Bacteroidetes"/>
</dbReference>
<accession>A0ABY7TBY6</accession>
<gene>
    <name evidence="3" type="ORF">PQO05_08020</name>
</gene>
<keyword evidence="1" id="KW-0732">Signal</keyword>
<dbReference type="InterPro" id="IPR035986">
    <property type="entry name" value="PKD_dom_sf"/>
</dbReference>
<dbReference type="EMBL" id="CP117167">
    <property type="protein sequence ID" value="WCT13877.1"/>
    <property type="molecule type" value="Genomic_DNA"/>
</dbReference>
<dbReference type="Pfam" id="PF19406">
    <property type="entry name" value="PKD_5"/>
    <property type="match status" value="2"/>
</dbReference>
<sequence>MDKNFTKILFFLLFILLASTRSFSQTISTGTIDPGPYGQGSTIAVPISVNDASGCIALGNTYTLYLSDASGNFSPGAVIGTYSGIYTPFINGLIPANAPAGTGYKVKVTASSPSASVSVASAPFTINAAPGVKPSVSSTQLIGANPEVFGTCDPIYDPANPTFNTVYPLTNNSAAGTTTTISIYDELNRTATNANISITNPGDKDTFKPTTFSNFTATVRTVSNGIIGTYDYQIVNNQSVTNFGAAGSSSVCLLGGTGILKYHINIPATSAGIELNYPGDVYVVNWGDGSSTTFTFCELKASDGFIQHEFKLPSCTATGNGVANSFYVQSQTMGQYCGAKTAPSGVSSKVLIVPTTSFTGPSVACVGSTVTLFNTSQPGPDPNSTKTTCDNNPGQLYDWYVDNVLVGPNYTLNQPFKLPVYTTPGPHHIVLHTQPISGACPATDFPMDICFENPPQPAFSITPRVCASATSAVIPANTSIIDPTCSAYSTHQYIWKVNGPAAVGYTGGTDANSQVPQFLFSTAGTYTVQLNINTSGCGEIPGPIQTVIVDALPVAKLSADAVFCGAPQSLKFNATTTSKTYTILSGSTTTTPTTYLWEVTGGAYQFVGGTNANSQYPQIKFTEDKTYTVKVTHTNSCSPPATDSQQITIQEAPVPVPGSYPPICSDGKVTLAGSVNGIYTGYTWVGAGTFSDKNSFTSTYTPTAAEISAGTATIGLQATSSLPAPCNSVLVNTTITINPVVRVNSPLAVGICSGTNIGYTITADHNPATFTWSASVSSGNPTGFTSAGSGNSINDVLINSTTGSANPVDETVTYHITPTYNNNGCPGPIADVAVTVHPLPTMSAAPATSPICTGKPANITFQSNIANTTYSWRTDPVTGVTGNVDQPTFISGTNGIQDVLVNSTLTTQTVTYHVTPRNGSCDGATIDVHVVVGPAIIADAGSDDEICGVTSYTLHGNTPVVGTGHWQIIQGPTDAFIETPDNPTTLVSNLRFDQTYKFEWTVTAPSGVCSNFSDVTIQVDALTDPGNTSTGDPTTVCAGSATGTGTITLGPHTGAILGWEYSTDGNNYYPLPANTTKFQTFGPLTAGTWWYRAIVKNGLHCDVLKSGATQITAIPQPTIPDAGPEERICNKTDYNLHGNTPISGIGTWTASLPGITFDNPNDPQTTAHHLVASNTPIVFTWSIQTAAPCSVPPSQVTIHDDLPAVAGTLASPITTVCAGDATQRTITLTGNQGNVVNWEYSINGTDYTPLSTPNTGVTQPFSNLTTSTLYRAIVKNGDACDVAVTDPILITVVDPPSVAVAGNPDHTCTGSYQLHGNTPAVGTGTWLPVAGISFDDPTDPTTTAHGLVAGPNGTDYTFTWQISTTSTCEPSSDQVTITADPPAVAGTLSSTATTVCTDDAATQTITLKDNVGQVVNWEYSTNGVDYAAVIPTNTSLTQTFSHLTTPTWFHAIVKNGDACSVVITDPIFIDVLQKPSESLPGHDDRLCAQDVYTLQGNTPAVGIGTWSAVPNVNFDDIHDPGTRATGLVAGTTYKFTWTINNKGPNGEEPCGYSSNFITVIDEVLPVATTSSDATVCSGSNSDDIKVVGQFAAVDHWEQYTESNPTWQVVRGYIGNSIPYRNLIETTKFRAIVVNGPKCGLTPSSVTTITVVPPPPNADAGQSREVCGSTTYTLEGNDPGTGNTGKWTLVSGPTTAQFDHDDDPHTKVGPLIPGNTYEFKWTITSPGSACTSLPGTVKITDDLPPVGGITEGDATICTGDSNTGSIKLKDWSGNIEWEVSTDQGGHWSSTGNPNSTTQTYSNLQTGEYWYHAKLTNGLICDPAFSTVTKIIVTPKPTTAIAGVSREVCGYTTYNLEGNDPGAGNTGKWTVVTPGTGITIIPDTDPHGVATGLIPGHTYEFQWSITATGSACGPSSDIVKITDDLKPVGGTTAGDNTVCTDVNSGSIQLLPGWSGSIDWEVSTDQGAHWSSTGNPNSTTQTYNNLTTGEYWYHAKLTNGLICDPAFSTVTKIIVTPKPTAAIAGTSREVCGYTSYTLEGNDPGAGNTGKWTLVSGPTDAQFDHDDNPHATVGPLTPGQTYEFKWSITATGSACGPSSDIVKIINDLKPVGSTTVGDATVCNGINSGSVQLLTGWSGSINWEMSTNQGLSWSSTNNPGSTIQTYTNLTTETWYRAKLTGSSFCDPAYSTITKITVGQPAAPSSAGTDQSVCNVTTYTLQGSDPGTGTGIWTLAPGSDPAHIDMPGDPHTTVSGLVAGGIYSFTWTTYGANPDGTVSICNPNPSTVKITNDKLPVGGTTVGAQTVCAGINSGSVTLKDWYGTIQWVKSTDNGVTWVSTNNPGSTIQYYSNLTVPTQYMAILSNGSCGIANSTVTTINVGPAPIPSDPGKDDEVCSLTTYPLKAVLPAGATGMWTIESGAGARFDDLTNPTTTVRNLIPGNTYKFTWTVSGTSPCAPIPGTVTIKDDLPADGGVATPVPAVICAGSSTVVTLGGQSGHILRWESSTDGTNWQPIYVTGQQQTFSNLTVPTQFRAISIGQGICGEVPSASAIVTVNPTTVVSNPGKDDEVCNVKTYPLKGNSPLPNTGFWTITGGPAGATLDDPTDPKTTARGLVAGNTYQFTWTITGTAPCPPSVNAVNIKVDLQALGGTTNGAATVCAGANDGFIYLKDSFGSIIKWVSSTNNGASWTDLPNTAGATSYHYSGLMVPTQFKALLHEDGICGDDYSTATTITVNPQTVIANAGQNFNICNTNIAKLNGNNLAPFNGIWTQTAGPVVHIDNPASYQTVVSGLAKGNVYTFEWKIIGLPPCGDSRSTVTIGAYEDVTPSFTQSQSQSCGPVNVTFTNTSTPSPVGTFEWDFGDGTPIYTGVNPPTHSFAASSNGNEITYTVRLTPVSNCGVQTPYVGTVKVSPAKPIASLLPGQISYCGTFSLTAKNMSPGNNAQYDFYMKDAKGGIVQHVRMNDTSTAVFQPITPTASTYYSVYVVATDFCGNQGTSSVINVAVAPSSLVSGIQIKGGLENICLGSPITFQNISTGGDRFTITVYDNAQKAILRMPSGTGEQNYTPTAIGTYYVSITAGNTGCGDAPASALTPFNVYPAPDPAFNYTVDNNYNVSFFNNTPDITGIPAPSLNYVWNFGDGSEKEGAYTPKAHHFDASRSPFTVTLTATTPGTECFNVATKTIDIKFHGDLYVPNAFIPASQNKELNTYRVKGTGMRTWHMQIFNNFGQLIWESTKLDANGSPTEGWDGTYKGQIVEQGVYIWQISATLLNGEEWKGMSYNGSTPSKTGPIHLIR</sequence>
<feature type="domain" description="PKD" evidence="2">
    <location>
        <begin position="2819"/>
        <end position="2876"/>
    </location>
</feature>
<protein>
    <submittedName>
        <fullName evidence="3">Gliding motility-associated C-terminal domain-containing protein</fullName>
    </submittedName>
</protein>
<feature type="chain" id="PRO_5047155543" evidence="1">
    <location>
        <begin position="25"/>
        <end position="3288"/>
    </location>
</feature>
<dbReference type="RefSeq" id="WP_273632181.1">
    <property type="nucleotide sequence ID" value="NZ_CP117167.1"/>
</dbReference>
<dbReference type="SUPFAM" id="SSF49299">
    <property type="entry name" value="PKD domain"/>
    <property type="match status" value="3"/>
</dbReference>
<name>A0ABY7TBY6_9SPHI</name>
<dbReference type="PROSITE" id="PS50093">
    <property type="entry name" value="PKD"/>
    <property type="match status" value="2"/>
</dbReference>
<keyword evidence="4" id="KW-1185">Reference proteome</keyword>
<evidence type="ECO:0000256" key="1">
    <source>
        <dbReference type="SAM" id="SignalP"/>
    </source>
</evidence>
<dbReference type="CDD" id="cd00146">
    <property type="entry name" value="PKD"/>
    <property type="match status" value="1"/>
</dbReference>
<dbReference type="Gene3D" id="2.60.40.10">
    <property type="entry name" value="Immunoglobulins"/>
    <property type="match status" value="6"/>
</dbReference>
<proteinExistence type="predicted"/>